<evidence type="ECO:0000256" key="1">
    <source>
        <dbReference type="SAM" id="MobiDB-lite"/>
    </source>
</evidence>
<keyword evidence="3" id="KW-1185">Reference proteome</keyword>
<organism evidence="2 3">
    <name type="scientific">Fusarium kuroshium</name>
    <dbReference type="NCBI Taxonomy" id="2010991"/>
    <lineage>
        <taxon>Eukaryota</taxon>
        <taxon>Fungi</taxon>
        <taxon>Dikarya</taxon>
        <taxon>Ascomycota</taxon>
        <taxon>Pezizomycotina</taxon>
        <taxon>Sordariomycetes</taxon>
        <taxon>Hypocreomycetidae</taxon>
        <taxon>Hypocreales</taxon>
        <taxon>Nectriaceae</taxon>
        <taxon>Fusarium</taxon>
        <taxon>Fusarium solani species complex</taxon>
    </lineage>
</organism>
<feature type="region of interest" description="Disordered" evidence="1">
    <location>
        <begin position="229"/>
        <end position="250"/>
    </location>
</feature>
<evidence type="ECO:0000313" key="2">
    <source>
        <dbReference type="EMBL" id="RMJ16327.1"/>
    </source>
</evidence>
<dbReference type="OrthoDB" id="3596146at2759"/>
<accession>A0A3M2SFI5</accession>
<sequence length="250" mass="26716">MEAVTGARLLGEVEEASLEEILHGLRSALALDPTLPGTRPRTQPQSHVQKLTHIQPLDDIAARHFQATKAAGISISGRHLPLLYKLISTLIGPPHHYAVLVIDLEGRFDATRLTGSPSHARHVYVQRPARGTQEQLRALVAEAEGVLLYGDAAQASAGREWWGTIVVGGHGAGDVTASWKGWLRVDRENVRGFTLGISAEEALEQRGQRQGVVEAAGWAATSQWGGFTFKEEGGDVSAGQGAETAEGDGE</sequence>
<comment type="caution">
    <text evidence="2">The sequence shown here is derived from an EMBL/GenBank/DDBJ whole genome shotgun (WGS) entry which is preliminary data.</text>
</comment>
<dbReference type="Proteomes" id="UP000277212">
    <property type="component" value="Unassembled WGS sequence"/>
</dbReference>
<reference evidence="2 3" key="1">
    <citation type="submission" date="2017-06" db="EMBL/GenBank/DDBJ databases">
        <title>Comparative genomic analysis of Ambrosia Fusariam Clade fungi.</title>
        <authorList>
            <person name="Stajich J.E."/>
            <person name="Carrillo J."/>
            <person name="Kijimoto T."/>
            <person name="Eskalen A."/>
            <person name="O'Donnell K."/>
            <person name="Kasson M."/>
        </authorList>
    </citation>
    <scope>NUCLEOTIDE SEQUENCE [LARGE SCALE GENOMIC DNA]</scope>
    <source>
        <strain evidence="2">UCR3666</strain>
    </source>
</reference>
<proteinExistence type="predicted"/>
<gene>
    <name evidence="2" type="ORF">CDV36_004003</name>
</gene>
<name>A0A3M2SFI5_9HYPO</name>
<dbReference type="AlphaFoldDB" id="A0A3M2SFI5"/>
<dbReference type="EMBL" id="NKUJ01000049">
    <property type="protein sequence ID" value="RMJ16327.1"/>
    <property type="molecule type" value="Genomic_DNA"/>
</dbReference>
<dbReference type="STRING" id="2010991.A0A3M2SFI5"/>
<evidence type="ECO:0000313" key="3">
    <source>
        <dbReference type="Proteomes" id="UP000277212"/>
    </source>
</evidence>
<protein>
    <submittedName>
        <fullName evidence="2">Uncharacterized protein</fullName>
    </submittedName>
</protein>